<reference evidence="1" key="2">
    <citation type="journal article" date="2015" name="Fish Shellfish Immunol.">
        <title>Early steps in the European eel (Anguilla anguilla)-Vibrio vulnificus interaction in the gills: Role of the RtxA13 toxin.</title>
        <authorList>
            <person name="Callol A."/>
            <person name="Pajuelo D."/>
            <person name="Ebbesson L."/>
            <person name="Teles M."/>
            <person name="MacKenzie S."/>
            <person name="Amaro C."/>
        </authorList>
    </citation>
    <scope>NUCLEOTIDE SEQUENCE</scope>
</reference>
<accession>A0A0E9QZQ0</accession>
<reference evidence="1" key="1">
    <citation type="submission" date="2014-11" db="EMBL/GenBank/DDBJ databases">
        <authorList>
            <person name="Amaro Gonzalez C."/>
        </authorList>
    </citation>
    <scope>NUCLEOTIDE SEQUENCE</scope>
</reference>
<protein>
    <submittedName>
        <fullName evidence="1">Uncharacterized protein</fullName>
    </submittedName>
</protein>
<dbReference type="AlphaFoldDB" id="A0A0E9QZQ0"/>
<sequence>MKLCKRNSYHNKLFRKA</sequence>
<proteinExistence type="predicted"/>
<dbReference type="EMBL" id="GBXM01086263">
    <property type="protein sequence ID" value="JAH22314.1"/>
    <property type="molecule type" value="Transcribed_RNA"/>
</dbReference>
<name>A0A0E9QZQ0_ANGAN</name>
<evidence type="ECO:0000313" key="1">
    <source>
        <dbReference type="EMBL" id="JAH22314.1"/>
    </source>
</evidence>
<organism evidence="1">
    <name type="scientific">Anguilla anguilla</name>
    <name type="common">European freshwater eel</name>
    <name type="synonym">Muraena anguilla</name>
    <dbReference type="NCBI Taxonomy" id="7936"/>
    <lineage>
        <taxon>Eukaryota</taxon>
        <taxon>Metazoa</taxon>
        <taxon>Chordata</taxon>
        <taxon>Craniata</taxon>
        <taxon>Vertebrata</taxon>
        <taxon>Euteleostomi</taxon>
        <taxon>Actinopterygii</taxon>
        <taxon>Neopterygii</taxon>
        <taxon>Teleostei</taxon>
        <taxon>Anguilliformes</taxon>
        <taxon>Anguillidae</taxon>
        <taxon>Anguilla</taxon>
    </lineage>
</organism>